<evidence type="ECO:0000259" key="3">
    <source>
        <dbReference type="Pfam" id="PF13851"/>
    </source>
</evidence>
<dbReference type="PANTHER" id="PTHR31543">
    <property type="entry name" value="DYNEIN REGULATORY COMPLEX SUBUNIT 4"/>
    <property type="match status" value="1"/>
</dbReference>
<dbReference type="InterPro" id="IPR025593">
    <property type="entry name" value="GAS8_dom"/>
</dbReference>
<feature type="compositionally biased region" description="Basic residues" evidence="2">
    <location>
        <begin position="1"/>
        <end position="17"/>
    </location>
</feature>
<sequence length="455" mass="53965">MPPKKKGGKSKPKRACKSKPNPGEQERLDLLQMATVYTGDISAERRLEEQFLHQSEILKQYWEVEKNLRDKKKHTLLQKEHRIKEIKDRHRIELGKYKQTIKDQLFSNEIELSKNAHVSLVNFQTASTRRNREAWLQKNDLHEISARIDSSIRSHEDFKIAMRHWYNDMTTDLREQASRRIASLAAYSEKQFRMTREQHSEHLKSELKGLELTHDRQINDAMEKNKEEVHRMRNSWKKTVHDNLDTILQLRKDVEQSRDVDRETRTILRGMHNQNDNIIFPLENKRNSLQKLNSDLESYHEQKQDLSIQRRKLKCAEEELKEIEWNHEVLFQRLEALKNDHVTQKKKFHDSIYSAQQETNFQNLLLEQRIRKLSKNVEKSTAAITEILQRANISLDTIDKTKVPISDVVKDKTDHVKILQEDLKTVTAAHSALLKRSRELLEKYSSKKPTKIESR</sequence>
<protein>
    <recommendedName>
        <fullName evidence="3">Growth arrest-specific protein 8 domain-containing protein</fullName>
    </recommendedName>
</protein>
<evidence type="ECO:0000313" key="5">
    <source>
        <dbReference type="Proteomes" id="UP001516023"/>
    </source>
</evidence>
<accession>A0ABD3P916</accession>
<dbReference type="InterPro" id="IPR039308">
    <property type="entry name" value="GAS8"/>
</dbReference>
<dbReference type="EMBL" id="JABMIG020000249">
    <property type="protein sequence ID" value="KAL3783888.1"/>
    <property type="molecule type" value="Genomic_DNA"/>
</dbReference>
<dbReference type="AlphaFoldDB" id="A0ABD3P916"/>
<feature type="domain" description="Growth arrest-specific protein 8" evidence="3">
    <location>
        <begin position="222"/>
        <end position="419"/>
    </location>
</feature>
<dbReference type="PANTHER" id="PTHR31543:SF1">
    <property type="entry name" value="HECT DOMAIN-CONTAINING PROTEIN"/>
    <property type="match status" value="1"/>
</dbReference>
<name>A0ABD3P916_9STRA</name>
<dbReference type="Proteomes" id="UP001516023">
    <property type="component" value="Unassembled WGS sequence"/>
</dbReference>
<gene>
    <name evidence="4" type="ORF">HJC23_007993</name>
</gene>
<organism evidence="4 5">
    <name type="scientific">Cyclotella cryptica</name>
    <dbReference type="NCBI Taxonomy" id="29204"/>
    <lineage>
        <taxon>Eukaryota</taxon>
        <taxon>Sar</taxon>
        <taxon>Stramenopiles</taxon>
        <taxon>Ochrophyta</taxon>
        <taxon>Bacillariophyta</taxon>
        <taxon>Coscinodiscophyceae</taxon>
        <taxon>Thalassiosirophycidae</taxon>
        <taxon>Stephanodiscales</taxon>
        <taxon>Stephanodiscaceae</taxon>
        <taxon>Cyclotella</taxon>
    </lineage>
</organism>
<feature type="coiled-coil region" evidence="1">
    <location>
        <begin position="282"/>
        <end position="340"/>
    </location>
</feature>
<evidence type="ECO:0000313" key="4">
    <source>
        <dbReference type="EMBL" id="KAL3783888.1"/>
    </source>
</evidence>
<feature type="region of interest" description="Disordered" evidence="2">
    <location>
        <begin position="1"/>
        <end position="25"/>
    </location>
</feature>
<keyword evidence="1" id="KW-0175">Coiled coil</keyword>
<evidence type="ECO:0000256" key="1">
    <source>
        <dbReference type="SAM" id="Coils"/>
    </source>
</evidence>
<evidence type="ECO:0000256" key="2">
    <source>
        <dbReference type="SAM" id="MobiDB-lite"/>
    </source>
</evidence>
<dbReference type="Pfam" id="PF13851">
    <property type="entry name" value="GAS"/>
    <property type="match status" value="1"/>
</dbReference>
<comment type="caution">
    <text evidence="4">The sequence shown here is derived from an EMBL/GenBank/DDBJ whole genome shotgun (WGS) entry which is preliminary data.</text>
</comment>
<reference evidence="4 5" key="1">
    <citation type="journal article" date="2020" name="G3 (Bethesda)">
        <title>Improved Reference Genome for Cyclotella cryptica CCMP332, a Model for Cell Wall Morphogenesis, Salinity Adaptation, and Lipid Production in Diatoms (Bacillariophyta).</title>
        <authorList>
            <person name="Roberts W.R."/>
            <person name="Downey K.M."/>
            <person name="Ruck E.C."/>
            <person name="Traller J.C."/>
            <person name="Alverson A.J."/>
        </authorList>
    </citation>
    <scope>NUCLEOTIDE SEQUENCE [LARGE SCALE GENOMIC DNA]</scope>
    <source>
        <strain evidence="4 5">CCMP332</strain>
    </source>
</reference>
<proteinExistence type="predicted"/>
<keyword evidence="5" id="KW-1185">Reference proteome</keyword>